<dbReference type="EMBL" id="BFAA01040663">
    <property type="protein sequence ID" value="GCB83755.1"/>
    <property type="molecule type" value="Genomic_DNA"/>
</dbReference>
<reference evidence="1 2" key="1">
    <citation type="journal article" date="2018" name="Nat. Ecol. Evol.">
        <title>Shark genomes provide insights into elasmobranch evolution and the origin of vertebrates.</title>
        <authorList>
            <person name="Hara Y"/>
            <person name="Yamaguchi K"/>
            <person name="Onimaru K"/>
            <person name="Kadota M"/>
            <person name="Koyanagi M"/>
            <person name="Keeley SD"/>
            <person name="Tatsumi K"/>
            <person name="Tanaka K"/>
            <person name="Motone F"/>
            <person name="Kageyama Y"/>
            <person name="Nozu R"/>
            <person name="Adachi N"/>
            <person name="Nishimura O"/>
            <person name="Nakagawa R"/>
            <person name="Tanegashima C"/>
            <person name="Kiyatake I"/>
            <person name="Matsumoto R"/>
            <person name="Murakumo K"/>
            <person name="Nishida K"/>
            <person name="Terakita A"/>
            <person name="Kuratani S"/>
            <person name="Sato K"/>
            <person name="Hyodo S Kuraku.S."/>
        </authorList>
    </citation>
    <scope>NUCLEOTIDE SEQUENCE [LARGE SCALE GENOMIC DNA]</scope>
</reference>
<keyword evidence="2" id="KW-1185">Reference proteome</keyword>
<organism evidence="1 2">
    <name type="scientific">Scyliorhinus torazame</name>
    <name type="common">Cloudy catshark</name>
    <name type="synonym">Catulus torazame</name>
    <dbReference type="NCBI Taxonomy" id="75743"/>
    <lineage>
        <taxon>Eukaryota</taxon>
        <taxon>Metazoa</taxon>
        <taxon>Chordata</taxon>
        <taxon>Craniata</taxon>
        <taxon>Vertebrata</taxon>
        <taxon>Chondrichthyes</taxon>
        <taxon>Elasmobranchii</taxon>
        <taxon>Galeomorphii</taxon>
        <taxon>Galeoidea</taxon>
        <taxon>Carcharhiniformes</taxon>
        <taxon>Scyliorhinidae</taxon>
        <taxon>Scyliorhinus</taxon>
    </lineage>
</organism>
<proteinExistence type="predicted"/>
<feature type="non-terminal residue" evidence="1">
    <location>
        <position position="67"/>
    </location>
</feature>
<comment type="caution">
    <text evidence="1">The sequence shown here is derived from an EMBL/GenBank/DDBJ whole genome shotgun (WGS) entry which is preliminary data.</text>
</comment>
<gene>
    <name evidence="1" type="ORF">scyTo_0024187</name>
</gene>
<sequence length="67" mass="7677">MSNSIELLNFAQKKVEELEKDWETAQPEAFSPDPVSCTDFGACEEAMGLLDEVIMYTFQQCVYYLTK</sequence>
<dbReference type="OrthoDB" id="9219027at2759"/>
<evidence type="ECO:0000313" key="2">
    <source>
        <dbReference type="Proteomes" id="UP000288216"/>
    </source>
</evidence>
<evidence type="ECO:0000313" key="1">
    <source>
        <dbReference type="EMBL" id="GCB83755.1"/>
    </source>
</evidence>
<dbReference type="STRING" id="75743.A0A401QEE7"/>
<dbReference type="Proteomes" id="UP000288216">
    <property type="component" value="Unassembled WGS sequence"/>
</dbReference>
<name>A0A401QEE7_SCYTO</name>
<accession>A0A401QEE7</accession>
<protein>
    <submittedName>
        <fullName evidence="1">Uncharacterized protein</fullName>
    </submittedName>
</protein>
<dbReference type="AlphaFoldDB" id="A0A401QEE7"/>